<reference evidence="1" key="1">
    <citation type="submission" date="2014-09" db="EMBL/GenBank/DDBJ databases">
        <authorList>
            <person name="Magalhaes I.L.F."/>
            <person name="Oliveira U."/>
            <person name="Santos F.R."/>
            <person name="Vidigal T.H.D.A."/>
            <person name="Brescovit A.D."/>
            <person name="Santos A.J."/>
        </authorList>
    </citation>
    <scope>NUCLEOTIDE SEQUENCE</scope>
    <source>
        <tissue evidence="1">Shoot tissue taken approximately 20 cm above the soil surface</tissue>
    </source>
</reference>
<dbReference type="EMBL" id="GBRH01277594">
    <property type="protein sequence ID" value="JAD20301.1"/>
    <property type="molecule type" value="Transcribed_RNA"/>
</dbReference>
<reference evidence="1" key="2">
    <citation type="journal article" date="2015" name="Data Brief">
        <title>Shoot transcriptome of the giant reed, Arundo donax.</title>
        <authorList>
            <person name="Barrero R.A."/>
            <person name="Guerrero F.D."/>
            <person name="Moolhuijzen P."/>
            <person name="Goolsby J.A."/>
            <person name="Tidwell J."/>
            <person name="Bellgard S.E."/>
            <person name="Bellgard M.I."/>
        </authorList>
    </citation>
    <scope>NUCLEOTIDE SEQUENCE</scope>
    <source>
        <tissue evidence="1">Shoot tissue taken approximately 20 cm above the soil surface</tissue>
    </source>
</reference>
<accession>A0A0A8Y2B1</accession>
<protein>
    <submittedName>
        <fullName evidence="1">Uncharacterized protein</fullName>
    </submittedName>
</protein>
<organism evidence="1">
    <name type="scientific">Arundo donax</name>
    <name type="common">Giant reed</name>
    <name type="synonym">Donax arundinaceus</name>
    <dbReference type="NCBI Taxonomy" id="35708"/>
    <lineage>
        <taxon>Eukaryota</taxon>
        <taxon>Viridiplantae</taxon>
        <taxon>Streptophyta</taxon>
        <taxon>Embryophyta</taxon>
        <taxon>Tracheophyta</taxon>
        <taxon>Spermatophyta</taxon>
        <taxon>Magnoliopsida</taxon>
        <taxon>Liliopsida</taxon>
        <taxon>Poales</taxon>
        <taxon>Poaceae</taxon>
        <taxon>PACMAD clade</taxon>
        <taxon>Arundinoideae</taxon>
        <taxon>Arundineae</taxon>
        <taxon>Arundo</taxon>
    </lineage>
</organism>
<name>A0A0A8Y2B1_ARUDO</name>
<proteinExistence type="predicted"/>
<sequence length="46" mass="5199">MFKILLSSKHKVLKRGCKTAGPGFPTCILQSLEKLFICIPNFKYAK</sequence>
<dbReference type="AlphaFoldDB" id="A0A0A8Y2B1"/>
<evidence type="ECO:0000313" key="1">
    <source>
        <dbReference type="EMBL" id="JAD20301.1"/>
    </source>
</evidence>